<gene>
    <name evidence="2" type="ORF">Pan14r_16400</name>
</gene>
<name>A0A5C5Y2B7_9PLAN</name>
<sequence length="361" mass="40361">MTPEQRERADETRAKQERLVLQAITYSESFYFEGDWLHLVGGRAEEFSQKILPLNQFGLAALLLQDIDLRNRSTATLHQLVDRLERREGDVLYDAGSPFRGFECGPKKITIAGAGPGAGKTAMAMQFVFQLLENDPKVRVFLANAETDFEKLLEREITRRSGVPARAIRFADLTDEQFNEIKAAADQIEPLCKRIESMQPPFTLDSLEKQCGEDPGLLVLDYLQKFSPGDDPRLGTNTVMAELRHMASQGWGVLALSSTTRAKSKNGTGHDAANLSMASFKESGEIEFNADAAYLVKNHGPVDQDDPYVDRVVLDCVKNRHGVCQKHELIFDKPRMAFERPLVGDASPFEEFADWSESAFA</sequence>
<dbReference type="AlphaFoldDB" id="A0A5C5Y2B7"/>
<dbReference type="InterPro" id="IPR027417">
    <property type="entry name" value="P-loop_NTPase"/>
</dbReference>
<keyword evidence="2" id="KW-0378">Hydrolase</keyword>
<comment type="caution">
    <text evidence="2">The sequence shown here is derived from an EMBL/GenBank/DDBJ whole genome shotgun (WGS) entry which is preliminary data.</text>
</comment>
<evidence type="ECO:0000313" key="3">
    <source>
        <dbReference type="Proteomes" id="UP000317238"/>
    </source>
</evidence>
<organism evidence="2 3">
    <name type="scientific">Crateriforma conspicua</name>
    <dbReference type="NCBI Taxonomy" id="2527996"/>
    <lineage>
        <taxon>Bacteria</taxon>
        <taxon>Pseudomonadati</taxon>
        <taxon>Planctomycetota</taxon>
        <taxon>Planctomycetia</taxon>
        <taxon>Planctomycetales</taxon>
        <taxon>Planctomycetaceae</taxon>
        <taxon>Crateriforma</taxon>
    </lineage>
</organism>
<feature type="domain" description="SF4 helicase" evidence="1">
    <location>
        <begin position="106"/>
        <end position="339"/>
    </location>
</feature>
<reference evidence="2 3" key="1">
    <citation type="submission" date="2019-02" db="EMBL/GenBank/DDBJ databases">
        <title>Deep-cultivation of Planctomycetes and their phenomic and genomic characterization uncovers novel biology.</title>
        <authorList>
            <person name="Wiegand S."/>
            <person name="Jogler M."/>
            <person name="Boedeker C."/>
            <person name="Pinto D."/>
            <person name="Vollmers J."/>
            <person name="Rivas-Marin E."/>
            <person name="Kohn T."/>
            <person name="Peeters S.H."/>
            <person name="Heuer A."/>
            <person name="Rast P."/>
            <person name="Oberbeckmann S."/>
            <person name="Bunk B."/>
            <person name="Jeske O."/>
            <person name="Meyerdierks A."/>
            <person name="Storesund J.E."/>
            <person name="Kallscheuer N."/>
            <person name="Luecker S."/>
            <person name="Lage O.M."/>
            <person name="Pohl T."/>
            <person name="Merkel B.J."/>
            <person name="Hornburger P."/>
            <person name="Mueller R.-W."/>
            <person name="Bruemmer F."/>
            <person name="Labrenz M."/>
            <person name="Spormann A.M."/>
            <person name="Op Den Camp H."/>
            <person name="Overmann J."/>
            <person name="Amann R."/>
            <person name="Jetten M.S.M."/>
            <person name="Mascher T."/>
            <person name="Medema M.H."/>
            <person name="Devos D.P."/>
            <person name="Kaster A.-K."/>
            <person name="Ovreas L."/>
            <person name="Rohde M."/>
            <person name="Galperin M.Y."/>
            <person name="Jogler C."/>
        </authorList>
    </citation>
    <scope>NUCLEOTIDE SEQUENCE [LARGE SCALE GENOMIC DNA]</scope>
    <source>
        <strain evidence="2 3">Pan14r</strain>
    </source>
</reference>
<keyword evidence="3" id="KW-1185">Reference proteome</keyword>
<accession>A0A5C5Y2B7</accession>
<dbReference type="PANTHER" id="PTHR30153">
    <property type="entry name" value="REPLICATIVE DNA HELICASE DNAB"/>
    <property type="match status" value="1"/>
</dbReference>
<dbReference type="Gene3D" id="3.40.50.300">
    <property type="entry name" value="P-loop containing nucleotide triphosphate hydrolases"/>
    <property type="match status" value="1"/>
</dbReference>
<keyword evidence="2" id="KW-0067">ATP-binding</keyword>
<evidence type="ECO:0000259" key="1">
    <source>
        <dbReference type="Pfam" id="PF03796"/>
    </source>
</evidence>
<dbReference type="GO" id="GO:0003678">
    <property type="term" value="F:DNA helicase activity"/>
    <property type="evidence" value="ECO:0007669"/>
    <property type="project" value="InterPro"/>
</dbReference>
<dbReference type="GO" id="GO:0005524">
    <property type="term" value="F:ATP binding"/>
    <property type="evidence" value="ECO:0007669"/>
    <property type="project" value="InterPro"/>
</dbReference>
<protein>
    <submittedName>
        <fullName evidence="2">Replicative DNA helicase</fullName>
    </submittedName>
</protein>
<dbReference type="Pfam" id="PF03796">
    <property type="entry name" value="DnaB_C"/>
    <property type="match status" value="1"/>
</dbReference>
<dbReference type="GO" id="GO:0005829">
    <property type="term" value="C:cytosol"/>
    <property type="evidence" value="ECO:0007669"/>
    <property type="project" value="TreeGrafter"/>
</dbReference>
<keyword evidence="2" id="KW-0547">Nucleotide-binding</keyword>
<dbReference type="Proteomes" id="UP000317238">
    <property type="component" value="Unassembled WGS sequence"/>
</dbReference>
<dbReference type="GO" id="GO:0006260">
    <property type="term" value="P:DNA replication"/>
    <property type="evidence" value="ECO:0007669"/>
    <property type="project" value="InterPro"/>
</dbReference>
<dbReference type="InterPro" id="IPR007694">
    <property type="entry name" value="DNA_helicase_DnaB-like_C"/>
</dbReference>
<proteinExistence type="predicted"/>
<dbReference type="SUPFAM" id="SSF52540">
    <property type="entry name" value="P-loop containing nucleoside triphosphate hydrolases"/>
    <property type="match status" value="1"/>
</dbReference>
<keyword evidence="2" id="KW-0347">Helicase</keyword>
<dbReference type="PANTHER" id="PTHR30153:SF2">
    <property type="entry name" value="REPLICATIVE DNA HELICASE"/>
    <property type="match status" value="1"/>
</dbReference>
<dbReference type="EMBL" id="SJPL01000001">
    <property type="protein sequence ID" value="TWT69354.1"/>
    <property type="molecule type" value="Genomic_DNA"/>
</dbReference>
<evidence type="ECO:0000313" key="2">
    <source>
        <dbReference type="EMBL" id="TWT69354.1"/>
    </source>
</evidence>